<sequence>MSLYHLSRSSQPQPQSVDAWFTQLDEKITNDPDKLSVNDKCIAIDCEMVGVGYMGSESALARVSIVNYYGEKLFDKFVKPKRVIRDYRTQYSGITAKHLENG</sequence>
<dbReference type="InterPro" id="IPR013520">
    <property type="entry name" value="Ribonucl_H"/>
</dbReference>
<dbReference type="AlphaFoldDB" id="A0A397S8D2"/>
<organism evidence="6 7">
    <name type="scientific">Glomus cerebriforme</name>
    <dbReference type="NCBI Taxonomy" id="658196"/>
    <lineage>
        <taxon>Eukaryota</taxon>
        <taxon>Fungi</taxon>
        <taxon>Fungi incertae sedis</taxon>
        <taxon>Mucoromycota</taxon>
        <taxon>Glomeromycotina</taxon>
        <taxon>Glomeromycetes</taxon>
        <taxon>Glomerales</taxon>
        <taxon>Glomeraceae</taxon>
        <taxon>Glomus</taxon>
    </lineage>
</organism>
<keyword evidence="3" id="KW-0378">Hydrolase</keyword>
<evidence type="ECO:0000256" key="1">
    <source>
        <dbReference type="ARBA" id="ARBA00022552"/>
    </source>
</evidence>
<keyword evidence="2" id="KW-0540">Nuclease</keyword>
<name>A0A397S8D2_9GLOM</name>
<gene>
    <name evidence="6" type="ORF">C1645_864162</name>
</gene>
<evidence type="ECO:0000259" key="5">
    <source>
        <dbReference type="Pfam" id="PF00929"/>
    </source>
</evidence>
<dbReference type="Pfam" id="PF00929">
    <property type="entry name" value="RNase_T"/>
    <property type="match status" value="1"/>
</dbReference>
<dbReference type="PANTHER" id="PTHR12801">
    <property type="entry name" value="RNA EXONUCLEASE REXO1 / RECO3 FAMILY MEMBER-RELATED"/>
    <property type="match status" value="1"/>
</dbReference>
<dbReference type="GO" id="GO:0004527">
    <property type="term" value="F:exonuclease activity"/>
    <property type="evidence" value="ECO:0007669"/>
    <property type="project" value="InterPro"/>
</dbReference>
<dbReference type="InterPro" id="IPR012337">
    <property type="entry name" value="RNaseH-like_sf"/>
</dbReference>
<evidence type="ECO:0000256" key="4">
    <source>
        <dbReference type="ARBA" id="ARBA00025599"/>
    </source>
</evidence>
<dbReference type="GO" id="GO:0005634">
    <property type="term" value="C:nucleus"/>
    <property type="evidence" value="ECO:0007669"/>
    <property type="project" value="TreeGrafter"/>
</dbReference>
<dbReference type="PANTHER" id="PTHR12801:SF45">
    <property type="entry name" value="RNA EXONUCLEASE 4"/>
    <property type="match status" value="1"/>
</dbReference>
<dbReference type="Gene3D" id="3.30.420.10">
    <property type="entry name" value="Ribonuclease H-like superfamily/Ribonuclease H"/>
    <property type="match status" value="1"/>
</dbReference>
<keyword evidence="1" id="KW-0698">rRNA processing</keyword>
<accession>A0A397S8D2</accession>
<evidence type="ECO:0000313" key="6">
    <source>
        <dbReference type="EMBL" id="RIA81742.1"/>
    </source>
</evidence>
<dbReference type="InterPro" id="IPR047021">
    <property type="entry name" value="REXO1/3/4-like"/>
</dbReference>
<reference evidence="6 7" key="1">
    <citation type="submission" date="2018-06" db="EMBL/GenBank/DDBJ databases">
        <title>Comparative genomics reveals the genomic features of Rhizophagus irregularis, R. cerebriforme, R. diaphanum and Gigaspora rosea, and their symbiotic lifestyle signature.</title>
        <authorList>
            <person name="Morin E."/>
            <person name="San Clemente H."/>
            <person name="Chen E.C.H."/>
            <person name="De La Providencia I."/>
            <person name="Hainaut M."/>
            <person name="Kuo A."/>
            <person name="Kohler A."/>
            <person name="Murat C."/>
            <person name="Tang N."/>
            <person name="Roy S."/>
            <person name="Loubradou J."/>
            <person name="Henrissat B."/>
            <person name="Grigoriev I.V."/>
            <person name="Corradi N."/>
            <person name="Roux C."/>
            <person name="Martin F.M."/>
        </authorList>
    </citation>
    <scope>NUCLEOTIDE SEQUENCE [LARGE SCALE GENOMIC DNA]</scope>
    <source>
        <strain evidence="6 7">DAOM 227022</strain>
    </source>
</reference>
<evidence type="ECO:0000313" key="7">
    <source>
        <dbReference type="Proteomes" id="UP000265703"/>
    </source>
</evidence>
<evidence type="ECO:0000256" key="3">
    <source>
        <dbReference type="ARBA" id="ARBA00022801"/>
    </source>
</evidence>
<feature type="domain" description="Exonuclease" evidence="5">
    <location>
        <begin position="42"/>
        <end position="101"/>
    </location>
</feature>
<dbReference type="OrthoDB" id="8191639at2759"/>
<protein>
    <recommendedName>
        <fullName evidence="5">Exonuclease domain-containing protein</fullName>
    </recommendedName>
</protein>
<dbReference type="EMBL" id="QKYT01000750">
    <property type="protein sequence ID" value="RIA81742.1"/>
    <property type="molecule type" value="Genomic_DNA"/>
</dbReference>
<dbReference type="STRING" id="658196.A0A397S8D2"/>
<dbReference type="GO" id="GO:0006364">
    <property type="term" value="P:rRNA processing"/>
    <property type="evidence" value="ECO:0007669"/>
    <property type="project" value="UniProtKB-KW"/>
</dbReference>
<comment type="caution">
    <text evidence="6">The sequence shown here is derived from an EMBL/GenBank/DDBJ whole genome shotgun (WGS) entry which is preliminary data.</text>
</comment>
<feature type="non-terminal residue" evidence="6">
    <location>
        <position position="102"/>
    </location>
</feature>
<comment type="function">
    <text evidence="4">Exoribonuclease involved in ribosome biosynthesis. Involved in the processing of ITS1, the internal transcribed spacer localized between the 18S and 5.8S rRNAs.</text>
</comment>
<evidence type="ECO:0000256" key="2">
    <source>
        <dbReference type="ARBA" id="ARBA00022722"/>
    </source>
</evidence>
<dbReference type="SUPFAM" id="SSF53098">
    <property type="entry name" value="Ribonuclease H-like"/>
    <property type="match status" value="1"/>
</dbReference>
<proteinExistence type="predicted"/>
<keyword evidence="7" id="KW-1185">Reference proteome</keyword>
<dbReference type="Proteomes" id="UP000265703">
    <property type="component" value="Unassembled WGS sequence"/>
</dbReference>
<dbReference type="GO" id="GO:0003676">
    <property type="term" value="F:nucleic acid binding"/>
    <property type="evidence" value="ECO:0007669"/>
    <property type="project" value="InterPro"/>
</dbReference>
<dbReference type="InterPro" id="IPR036397">
    <property type="entry name" value="RNaseH_sf"/>
</dbReference>